<feature type="non-terminal residue" evidence="1">
    <location>
        <position position="206"/>
    </location>
</feature>
<dbReference type="InterPro" id="IPR001310">
    <property type="entry name" value="Histidine_triad_HIT"/>
</dbReference>
<keyword evidence="2" id="KW-1185">Reference proteome</keyword>
<gene>
    <name evidence="1" type="ORF">HaLaN_32809</name>
</gene>
<dbReference type="Proteomes" id="UP000485058">
    <property type="component" value="Unassembled WGS sequence"/>
</dbReference>
<dbReference type="PRINTS" id="PR00332">
    <property type="entry name" value="HISTRIAD"/>
</dbReference>
<dbReference type="EMBL" id="BLLF01008583">
    <property type="protein sequence ID" value="GFH33436.1"/>
    <property type="molecule type" value="Genomic_DNA"/>
</dbReference>
<evidence type="ECO:0000313" key="2">
    <source>
        <dbReference type="Proteomes" id="UP000485058"/>
    </source>
</evidence>
<protein>
    <submittedName>
        <fullName evidence="1">HIT domain-containing protein</fullName>
    </submittedName>
</protein>
<comment type="caution">
    <text evidence="1">The sequence shown here is derived from an EMBL/GenBank/DDBJ whole genome shotgun (WGS) entry which is preliminary data.</text>
</comment>
<proteinExistence type="predicted"/>
<dbReference type="InterPro" id="IPR036265">
    <property type="entry name" value="HIT-like_sf"/>
</dbReference>
<dbReference type="Gene3D" id="3.30.428.10">
    <property type="entry name" value="HIT-like"/>
    <property type="match status" value="1"/>
</dbReference>
<sequence length="206" mass="22596">MLPPQPFLPPDVSDALLMIPSKLSDKYHTLRIAEWRSDHRGHHALVMLATSRLQLSRHLGRRTAQPTERGLVRSMAKEVAAAQAAAPLADSEAPTIFDKIISKAIPANIIYEDEEALAFRDIAPQAPVHFLVIPKARNAARRPMSPGCNQPAAVAHCVHVACTGQWTVCLVLAGRQGGWVLCPLRPTEDYKCDNHAGGDKPWGQRQ</sequence>
<reference evidence="1 2" key="1">
    <citation type="submission" date="2020-02" db="EMBL/GenBank/DDBJ databases">
        <title>Draft genome sequence of Haematococcus lacustris strain NIES-144.</title>
        <authorList>
            <person name="Morimoto D."/>
            <person name="Nakagawa S."/>
            <person name="Yoshida T."/>
            <person name="Sawayama S."/>
        </authorList>
    </citation>
    <scope>NUCLEOTIDE SEQUENCE [LARGE SCALE GENOMIC DNA]</scope>
    <source>
        <strain evidence="1 2">NIES-144</strain>
    </source>
</reference>
<dbReference type="AlphaFoldDB" id="A0A6A0AKQ8"/>
<organism evidence="1 2">
    <name type="scientific">Haematococcus lacustris</name>
    <name type="common">Green alga</name>
    <name type="synonym">Haematococcus pluvialis</name>
    <dbReference type="NCBI Taxonomy" id="44745"/>
    <lineage>
        <taxon>Eukaryota</taxon>
        <taxon>Viridiplantae</taxon>
        <taxon>Chlorophyta</taxon>
        <taxon>core chlorophytes</taxon>
        <taxon>Chlorophyceae</taxon>
        <taxon>CS clade</taxon>
        <taxon>Chlamydomonadales</taxon>
        <taxon>Haematococcaceae</taxon>
        <taxon>Haematococcus</taxon>
    </lineage>
</organism>
<dbReference type="Pfam" id="PF11969">
    <property type="entry name" value="DcpS_C"/>
    <property type="match status" value="1"/>
</dbReference>
<name>A0A6A0AKQ8_HAELA</name>
<evidence type="ECO:0000313" key="1">
    <source>
        <dbReference type="EMBL" id="GFH33436.1"/>
    </source>
</evidence>
<accession>A0A6A0AKQ8</accession>
<dbReference type="SUPFAM" id="SSF54197">
    <property type="entry name" value="HIT-like"/>
    <property type="match status" value="1"/>
</dbReference>
<dbReference type="PANTHER" id="PTHR23089">
    <property type="entry name" value="HISTIDINE TRIAD HIT PROTEIN"/>
    <property type="match status" value="1"/>
</dbReference>